<dbReference type="UniPathway" id="UPA00030"/>
<keyword evidence="5 8" id="KW-0963">Cytoplasm</keyword>
<evidence type="ECO:0000256" key="1">
    <source>
        <dbReference type="ARBA" id="ARBA00004496"/>
    </source>
</evidence>
<accession>A0A5Q4VI00</accession>
<organism evidence="10 11">
    <name type="scientific">Desulfobotulus mexicanus</name>
    <dbReference type="NCBI Taxonomy" id="2586642"/>
    <lineage>
        <taxon>Bacteria</taxon>
        <taxon>Pseudomonadati</taxon>
        <taxon>Thermodesulfobacteriota</taxon>
        <taxon>Desulfobacteria</taxon>
        <taxon>Desulfobacterales</taxon>
        <taxon>Desulfobacteraceae</taxon>
        <taxon>Desulfobotulus</taxon>
    </lineage>
</organism>
<name>A0A5Q4VI00_9BACT</name>
<dbReference type="NCBIfam" id="NF003543">
    <property type="entry name" value="PRK05198.1"/>
    <property type="match status" value="1"/>
</dbReference>
<keyword evidence="6 8" id="KW-0808">Transferase</keyword>
<dbReference type="Proteomes" id="UP000321899">
    <property type="component" value="Unassembled WGS sequence"/>
</dbReference>
<dbReference type="PANTHER" id="PTHR21057">
    <property type="entry name" value="PHOSPHO-2-DEHYDRO-3-DEOXYHEPTONATE ALDOLASE"/>
    <property type="match status" value="1"/>
</dbReference>
<dbReference type="Gene3D" id="3.20.20.70">
    <property type="entry name" value="Aldolase class I"/>
    <property type="match status" value="1"/>
</dbReference>
<reference evidence="10 11" key="1">
    <citation type="submission" date="2019-06" db="EMBL/GenBank/DDBJ databases">
        <title>Desulfobotulus mexicanus sp. nov., a novel sulfate-reducing bacterium isolated from the sediment of an alkaline crater lake in Mexico.</title>
        <authorList>
            <person name="Hirschler-Rea A."/>
        </authorList>
    </citation>
    <scope>NUCLEOTIDE SEQUENCE [LARGE SCALE GENOMIC DNA]</scope>
    <source>
        <strain evidence="10 11">PAR22N</strain>
    </source>
</reference>
<dbReference type="NCBIfam" id="TIGR01362">
    <property type="entry name" value="KDO8P_synth"/>
    <property type="match status" value="1"/>
</dbReference>
<evidence type="ECO:0000256" key="3">
    <source>
        <dbReference type="ARBA" id="ARBA00004845"/>
    </source>
</evidence>
<evidence type="ECO:0000313" key="11">
    <source>
        <dbReference type="Proteomes" id="UP000321899"/>
    </source>
</evidence>
<comment type="similarity">
    <text evidence="4 8">Belongs to the KdsA family.</text>
</comment>
<dbReference type="EC" id="2.5.1.55" evidence="8"/>
<evidence type="ECO:0000256" key="4">
    <source>
        <dbReference type="ARBA" id="ARBA00010499"/>
    </source>
</evidence>
<dbReference type="GO" id="GO:0008676">
    <property type="term" value="F:3-deoxy-8-phosphooctulonate synthase activity"/>
    <property type="evidence" value="ECO:0007669"/>
    <property type="project" value="UniProtKB-UniRule"/>
</dbReference>
<keyword evidence="8" id="KW-0448">Lipopolysaccharide biosynthesis</keyword>
<evidence type="ECO:0000259" key="9">
    <source>
        <dbReference type="Pfam" id="PF00793"/>
    </source>
</evidence>
<evidence type="ECO:0000256" key="8">
    <source>
        <dbReference type="HAMAP-Rule" id="MF_00056"/>
    </source>
</evidence>
<proteinExistence type="inferred from homology"/>
<evidence type="ECO:0000256" key="7">
    <source>
        <dbReference type="ARBA" id="ARBA00049112"/>
    </source>
</evidence>
<dbReference type="SUPFAM" id="SSF51569">
    <property type="entry name" value="Aldolase"/>
    <property type="match status" value="1"/>
</dbReference>
<dbReference type="InterPro" id="IPR013785">
    <property type="entry name" value="Aldolase_TIM"/>
</dbReference>
<dbReference type="GO" id="GO:0005737">
    <property type="term" value="C:cytoplasm"/>
    <property type="evidence" value="ECO:0007669"/>
    <property type="project" value="UniProtKB-SubCell"/>
</dbReference>
<dbReference type="EMBL" id="VDMB01000002">
    <property type="protein sequence ID" value="TYT75887.1"/>
    <property type="molecule type" value="Genomic_DNA"/>
</dbReference>
<dbReference type="Pfam" id="PF00793">
    <property type="entry name" value="DAHP_synth_1"/>
    <property type="match status" value="1"/>
</dbReference>
<dbReference type="AlphaFoldDB" id="A0A5Q4VI00"/>
<dbReference type="UniPathway" id="UPA00357">
    <property type="reaction ID" value="UER00474"/>
</dbReference>
<dbReference type="OrthoDB" id="9802281at2"/>
<comment type="caution">
    <text evidence="10">The sequence shown here is derived from an EMBL/GenBank/DDBJ whole genome shotgun (WGS) entry which is preliminary data.</text>
</comment>
<comment type="catalytic activity">
    <reaction evidence="7 8">
        <text>D-arabinose 5-phosphate + phosphoenolpyruvate + H2O = 3-deoxy-alpha-D-manno-2-octulosonate-8-phosphate + phosphate</text>
        <dbReference type="Rhea" id="RHEA:14053"/>
        <dbReference type="ChEBI" id="CHEBI:15377"/>
        <dbReference type="ChEBI" id="CHEBI:43474"/>
        <dbReference type="ChEBI" id="CHEBI:57693"/>
        <dbReference type="ChEBI" id="CHEBI:58702"/>
        <dbReference type="ChEBI" id="CHEBI:85985"/>
        <dbReference type="EC" id="2.5.1.55"/>
    </reaction>
</comment>
<dbReference type="HAMAP" id="MF_00056">
    <property type="entry name" value="KDO8P_synth"/>
    <property type="match status" value="1"/>
</dbReference>
<evidence type="ECO:0000313" key="10">
    <source>
        <dbReference type="EMBL" id="TYT75887.1"/>
    </source>
</evidence>
<gene>
    <name evidence="8 10" type="primary">kdsA</name>
    <name evidence="10" type="ORF">FIM25_03035</name>
</gene>
<evidence type="ECO:0000256" key="5">
    <source>
        <dbReference type="ARBA" id="ARBA00022490"/>
    </source>
</evidence>
<dbReference type="InterPro" id="IPR006218">
    <property type="entry name" value="DAHP1/KDSA"/>
</dbReference>
<feature type="domain" description="DAHP synthetase I/KDSA" evidence="9">
    <location>
        <begin position="19"/>
        <end position="260"/>
    </location>
</feature>
<evidence type="ECO:0000256" key="6">
    <source>
        <dbReference type="ARBA" id="ARBA00022679"/>
    </source>
</evidence>
<comment type="pathway">
    <text evidence="3 8">Carbohydrate biosynthesis; 3-deoxy-D-manno-octulosonate biosynthesis; 3-deoxy-D-manno-octulosonate from D-ribulose 5-phosphate: step 2/3.</text>
</comment>
<keyword evidence="11" id="KW-1185">Reference proteome</keyword>
<sequence length="277" mass="30047">MTTKLQELPYFSSKTEISMLLIAGPCAIESLDLCLYIAEFLKNEAEKRQLPFIFKASFDKANRSSINSFRGPGMDEGLRILETVRKRFEVPVISDIHLPEQADAAAEVLDIIQIPAFLCRQTDLLAAAARTGKPVNVKKGQFLAPWDMKNVVTKLKESGASKIMLTERGASFGYNNLVVDFRSIPILKSFGYPVIFDATHSVQLPGGSGTHSSGQREFAPVLARSAMAAGADGLFIEVHPEPEKALCDGANSLHLSTLPGLLDQLCAIKAILGESPA</sequence>
<evidence type="ECO:0000256" key="2">
    <source>
        <dbReference type="ARBA" id="ARBA00004756"/>
    </source>
</evidence>
<dbReference type="GO" id="GO:0019294">
    <property type="term" value="P:keto-3-deoxy-D-manno-octulosonic acid biosynthetic process"/>
    <property type="evidence" value="ECO:0007669"/>
    <property type="project" value="UniProtKB-UniRule"/>
</dbReference>
<protein>
    <recommendedName>
        <fullName evidence="8">2-dehydro-3-deoxyphosphooctonate aldolase</fullName>
        <ecNumber evidence="8">2.5.1.55</ecNumber>
    </recommendedName>
    <alternativeName>
        <fullName evidence="8">3-deoxy-D-manno-octulosonic acid 8-phosphate synthase</fullName>
    </alternativeName>
    <alternativeName>
        <fullName evidence="8">KDO-8-phosphate synthase</fullName>
        <shortName evidence="8">KDO 8-P synthase</shortName>
        <shortName evidence="8">KDOPS</shortName>
    </alternativeName>
    <alternativeName>
        <fullName evidence="8">Phospho-2-dehydro-3-deoxyoctonate aldolase</fullName>
    </alternativeName>
</protein>
<comment type="subcellular location">
    <subcellularLocation>
        <location evidence="1 8">Cytoplasm</location>
    </subcellularLocation>
</comment>
<comment type="pathway">
    <text evidence="2">Bacterial outer membrane biogenesis; lipopolysaccharide biosynthesis.</text>
</comment>
<dbReference type="InterPro" id="IPR006269">
    <property type="entry name" value="KDO8P_synthase"/>
</dbReference>